<proteinExistence type="predicted"/>
<feature type="compositionally biased region" description="Basic and acidic residues" evidence="1">
    <location>
        <begin position="42"/>
        <end position="51"/>
    </location>
</feature>
<evidence type="ECO:0000313" key="3">
    <source>
        <dbReference type="Proteomes" id="UP001175261"/>
    </source>
</evidence>
<comment type="caution">
    <text evidence="2">The sequence shown here is derived from an EMBL/GenBank/DDBJ whole genome shotgun (WGS) entry which is preliminary data.</text>
</comment>
<evidence type="ECO:0000313" key="2">
    <source>
        <dbReference type="EMBL" id="KAK0384672.1"/>
    </source>
</evidence>
<evidence type="ECO:0000256" key="1">
    <source>
        <dbReference type="SAM" id="MobiDB-lite"/>
    </source>
</evidence>
<feature type="compositionally biased region" description="Polar residues" evidence="1">
    <location>
        <begin position="62"/>
        <end position="71"/>
    </location>
</feature>
<organism evidence="2 3">
    <name type="scientific">Sarocladium strictum</name>
    <name type="common">Black bundle disease fungus</name>
    <name type="synonym">Acremonium strictum</name>
    <dbReference type="NCBI Taxonomy" id="5046"/>
    <lineage>
        <taxon>Eukaryota</taxon>
        <taxon>Fungi</taxon>
        <taxon>Dikarya</taxon>
        <taxon>Ascomycota</taxon>
        <taxon>Pezizomycotina</taxon>
        <taxon>Sordariomycetes</taxon>
        <taxon>Hypocreomycetidae</taxon>
        <taxon>Hypocreales</taxon>
        <taxon>Sarocladiaceae</taxon>
        <taxon>Sarocladium</taxon>
    </lineage>
</organism>
<sequence length="98" mass="11361">MAHPFWWALRLIHAFEVGRRCPTILKQPGFHRAVGRVHRTIHEKQYGRNPHEPLAPGEATADPNNPGRTQSFLKHFFDELRNQSRGKATDLPHEPPRK</sequence>
<protein>
    <submittedName>
        <fullName evidence="2">Uncharacterized protein</fullName>
    </submittedName>
</protein>
<name>A0AA39GEN1_SARSR</name>
<keyword evidence="3" id="KW-1185">Reference proteome</keyword>
<feature type="region of interest" description="Disordered" evidence="1">
    <location>
        <begin position="42"/>
        <end position="71"/>
    </location>
</feature>
<dbReference type="InterPro" id="IPR020301">
    <property type="entry name" value="Mrx7"/>
</dbReference>
<gene>
    <name evidence="2" type="ORF">NLU13_8758</name>
</gene>
<dbReference type="Pfam" id="PF10906">
    <property type="entry name" value="Mrx7"/>
    <property type="match status" value="1"/>
</dbReference>
<dbReference type="EMBL" id="JAPDFR010000008">
    <property type="protein sequence ID" value="KAK0384672.1"/>
    <property type="molecule type" value="Genomic_DNA"/>
</dbReference>
<dbReference type="Proteomes" id="UP001175261">
    <property type="component" value="Unassembled WGS sequence"/>
</dbReference>
<reference evidence="2" key="1">
    <citation type="submission" date="2022-10" db="EMBL/GenBank/DDBJ databases">
        <title>Determination and structural analysis of whole genome sequence of Sarocladium strictum F4-1.</title>
        <authorList>
            <person name="Hu L."/>
            <person name="Jiang Y."/>
        </authorList>
    </citation>
    <scope>NUCLEOTIDE SEQUENCE</scope>
    <source>
        <strain evidence="2">F4-1</strain>
    </source>
</reference>
<accession>A0AA39GEN1</accession>
<dbReference type="AlphaFoldDB" id="A0AA39GEN1"/>